<dbReference type="PANTHER" id="PTHR48111:SF41">
    <property type="entry name" value="TRANSCRIPTIONAL REGULATORY PROTEIN CUSR-RELATED"/>
    <property type="match status" value="1"/>
</dbReference>
<keyword evidence="3" id="KW-0805">Transcription regulation</keyword>
<organism evidence="10 11">
    <name type="scientific">Serratia aquatilis</name>
    <dbReference type="NCBI Taxonomy" id="1737515"/>
    <lineage>
        <taxon>Bacteria</taxon>
        <taxon>Pseudomonadati</taxon>
        <taxon>Pseudomonadota</taxon>
        <taxon>Gammaproteobacteria</taxon>
        <taxon>Enterobacterales</taxon>
        <taxon>Yersiniaceae</taxon>
        <taxon>Serratia</taxon>
    </lineage>
</organism>
<reference evidence="10 11" key="1">
    <citation type="submission" date="2024-09" db="EMBL/GenBank/DDBJ databases">
        <authorList>
            <person name="Sun Q."/>
            <person name="Mori K."/>
        </authorList>
    </citation>
    <scope>NUCLEOTIDE SEQUENCE [LARGE SCALE GENOMIC DNA]</scope>
    <source>
        <strain evidence="10 11">CCM 8626</strain>
    </source>
</reference>
<dbReference type="Gene3D" id="6.10.250.690">
    <property type="match status" value="1"/>
</dbReference>
<keyword evidence="1 6" id="KW-0597">Phosphoprotein</keyword>
<dbReference type="InterPro" id="IPR011006">
    <property type="entry name" value="CheY-like_superfamily"/>
</dbReference>
<dbReference type="Pfam" id="PF00072">
    <property type="entry name" value="Response_reg"/>
    <property type="match status" value="1"/>
</dbReference>
<gene>
    <name evidence="10" type="ORF">ACFFJ3_03075</name>
</gene>
<dbReference type="Gene3D" id="3.40.50.2300">
    <property type="match status" value="1"/>
</dbReference>
<dbReference type="PROSITE" id="PS51755">
    <property type="entry name" value="OMPR_PHOB"/>
    <property type="match status" value="1"/>
</dbReference>
<dbReference type="SMART" id="SM00862">
    <property type="entry name" value="Trans_reg_C"/>
    <property type="match status" value="1"/>
</dbReference>
<feature type="domain" description="OmpR/PhoB-type" evidence="9">
    <location>
        <begin position="125"/>
        <end position="223"/>
    </location>
</feature>
<feature type="modified residue" description="4-aspartylphosphate" evidence="6">
    <location>
        <position position="51"/>
    </location>
</feature>
<evidence type="ECO:0000256" key="2">
    <source>
        <dbReference type="ARBA" id="ARBA00023012"/>
    </source>
</evidence>
<accession>A0ABV6E920</accession>
<dbReference type="SMART" id="SM00448">
    <property type="entry name" value="REC"/>
    <property type="match status" value="1"/>
</dbReference>
<dbReference type="SUPFAM" id="SSF52172">
    <property type="entry name" value="CheY-like"/>
    <property type="match status" value="1"/>
</dbReference>
<evidence type="ECO:0000256" key="5">
    <source>
        <dbReference type="ARBA" id="ARBA00023163"/>
    </source>
</evidence>
<name>A0ABV6E920_9GAMM</name>
<dbReference type="SUPFAM" id="SSF46894">
    <property type="entry name" value="C-terminal effector domain of the bipartite response regulators"/>
    <property type="match status" value="1"/>
</dbReference>
<evidence type="ECO:0000256" key="6">
    <source>
        <dbReference type="PROSITE-ProRule" id="PRU00169"/>
    </source>
</evidence>
<evidence type="ECO:0000313" key="10">
    <source>
        <dbReference type="EMBL" id="MFC0225497.1"/>
    </source>
</evidence>
<keyword evidence="4 7" id="KW-0238">DNA-binding</keyword>
<dbReference type="InterPro" id="IPR036388">
    <property type="entry name" value="WH-like_DNA-bd_sf"/>
</dbReference>
<dbReference type="InterPro" id="IPR006291">
    <property type="entry name" value="CusR-like"/>
</dbReference>
<comment type="caution">
    <text evidence="10">The sequence shown here is derived from an EMBL/GenBank/DDBJ whole genome shotgun (WGS) entry which is preliminary data.</text>
</comment>
<dbReference type="InterPro" id="IPR039420">
    <property type="entry name" value="WalR-like"/>
</dbReference>
<keyword evidence="11" id="KW-1185">Reference proteome</keyword>
<evidence type="ECO:0000256" key="3">
    <source>
        <dbReference type="ARBA" id="ARBA00023015"/>
    </source>
</evidence>
<dbReference type="InterPro" id="IPR016032">
    <property type="entry name" value="Sig_transdc_resp-reg_C-effctor"/>
</dbReference>
<evidence type="ECO:0000313" key="11">
    <source>
        <dbReference type="Proteomes" id="UP001589792"/>
    </source>
</evidence>
<proteinExistence type="predicted"/>
<dbReference type="CDD" id="cd19935">
    <property type="entry name" value="REC_OmpR_CusR-like"/>
    <property type="match status" value="1"/>
</dbReference>
<protein>
    <submittedName>
        <fullName evidence="10">Copper/silver response regulator transcription factor</fullName>
    </submittedName>
</protein>
<dbReference type="RefSeq" id="WP_380672857.1">
    <property type="nucleotide sequence ID" value="NZ_CP173186.1"/>
</dbReference>
<feature type="DNA-binding region" description="OmpR/PhoB-type" evidence="7">
    <location>
        <begin position="125"/>
        <end position="223"/>
    </location>
</feature>
<keyword evidence="5" id="KW-0804">Transcription</keyword>
<dbReference type="Gene3D" id="1.10.10.10">
    <property type="entry name" value="Winged helix-like DNA-binding domain superfamily/Winged helix DNA-binding domain"/>
    <property type="match status" value="1"/>
</dbReference>
<feature type="domain" description="Response regulatory" evidence="8">
    <location>
        <begin position="2"/>
        <end position="116"/>
    </location>
</feature>
<evidence type="ECO:0000259" key="8">
    <source>
        <dbReference type="PROSITE" id="PS50110"/>
    </source>
</evidence>
<evidence type="ECO:0000256" key="7">
    <source>
        <dbReference type="PROSITE-ProRule" id="PRU01091"/>
    </source>
</evidence>
<dbReference type="InterPro" id="IPR001789">
    <property type="entry name" value="Sig_transdc_resp-reg_receiver"/>
</dbReference>
<dbReference type="Proteomes" id="UP001589792">
    <property type="component" value="Unassembled WGS sequence"/>
</dbReference>
<dbReference type="CDD" id="cd00383">
    <property type="entry name" value="trans_reg_C"/>
    <property type="match status" value="1"/>
</dbReference>
<keyword evidence="2" id="KW-0902">Two-component regulatory system</keyword>
<evidence type="ECO:0000259" key="9">
    <source>
        <dbReference type="PROSITE" id="PS51755"/>
    </source>
</evidence>
<evidence type="ECO:0000256" key="4">
    <source>
        <dbReference type="ARBA" id="ARBA00023125"/>
    </source>
</evidence>
<dbReference type="PANTHER" id="PTHR48111">
    <property type="entry name" value="REGULATOR OF RPOS"/>
    <property type="match status" value="1"/>
</dbReference>
<dbReference type="EMBL" id="JBHLXG010000003">
    <property type="protein sequence ID" value="MFC0225497.1"/>
    <property type="molecule type" value="Genomic_DNA"/>
</dbReference>
<dbReference type="Pfam" id="PF00486">
    <property type="entry name" value="Trans_reg_C"/>
    <property type="match status" value="1"/>
</dbReference>
<sequence length="227" mass="25338">MKLLVVEDEVKTGEYLCKGLTEAGFVVDLVDSGMTGYHLAMTSDYDLLILDIMLPDINGWDIVKMLRSAEKGMPILLLTALGTIEHRVKGLELGADDYLVKPFAFAELLARVRTLLRRGAAVIVESQFQVADLTLDLVTRRVTRSGIKITLTSKEFTLLEFFIRHKGEVLPRSLIASQVWDINFDSDTNAIDVAVKRLRAKVDNDFEPKLIQTVRGVGYVLEVPDAD</sequence>
<dbReference type="NCBIfam" id="NF007346">
    <property type="entry name" value="PRK09836.1"/>
    <property type="match status" value="1"/>
</dbReference>
<dbReference type="InterPro" id="IPR001867">
    <property type="entry name" value="OmpR/PhoB-type_DNA-bd"/>
</dbReference>
<dbReference type="PROSITE" id="PS50110">
    <property type="entry name" value="RESPONSE_REGULATORY"/>
    <property type="match status" value="1"/>
</dbReference>
<evidence type="ECO:0000256" key="1">
    <source>
        <dbReference type="ARBA" id="ARBA00022553"/>
    </source>
</evidence>
<dbReference type="NCBIfam" id="TIGR01387">
    <property type="entry name" value="cztR_silR_copR"/>
    <property type="match status" value="1"/>
</dbReference>